<dbReference type="EMBL" id="JBHRWK010000007">
    <property type="protein sequence ID" value="MFC3448515.1"/>
    <property type="molecule type" value="Genomic_DNA"/>
</dbReference>
<dbReference type="InterPro" id="IPR036390">
    <property type="entry name" value="WH_DNA-bd_sf"/>
</dbReference>
<dbReference type="InterPro" id="IPR036388">
    <property type="entry name" value="WH-like_DNA-bd_sf"/>
</dbReference>
<comment type="caution">
    <text evidence="6">The sequence shown here is derived from an EMBL/GenBank/DDBJ whole genome shotgun (WGS) entry which is preliminary data.</text>
</comment>
<evidence type="ECO:0000256" key="3">
    <source>
        <dbReference type="ARBA" id="ARBA00023163"/>
    </source>
</evidence>
<dbReference type="PANTHER" id="PTHR30136">
    <property type="entry name" value="HELIX-TURN-HELIX TRANSCRIPTIONAL REGULATOR, ICLR FAMILY"/>
    <property type="match status" value="1"/>
</dbReference>
<gene>
    <name evidence="6" type="ORF">ACFOSH_03630</name>
</gene>
<dbReference type="Proteomes" id="UP001595645">
    <property type="component" value="Unassembled WGS sequence"/>
</dbReference>
<keyword evidence="1" id="KW-0805">Transcription regulation</keyword>
<dbReference type="InterPro" id="IPR050707">
    <property type="entry name" value="HTH_MetabolicPath_Reg"/>
</dbReference>
<accession>A0ABV7NQJ5</accession>
<dbReference type="InterPro" id="IPR014757">
    <property type="entry name" value="Tscrpt_reg_IclR_C"/>
</dbReference>
<dbReference type="Pfam" id="PF09339">
    <property type="entry name" value="HTH_IclR"/>
    <property type="match status" value="1"/>
</dbReference>
<keyword evidence="7" id="KW-1185">Reference proteome</keyword>
<keyword evidence="3" id="KW-0804">Transcription</keyword>
<keyword evidence="2" id="KW-0238">DNA-binding</keyword>
<dbReference type="SUPFAM" id="SSF55781">
    <property type="entry name" value="GAF domain-like"/>
    <property type="match status" value="1"/>
</dbReference>
<dbReference type="Pfam" id="PF01614">
    <property type="entry name" value="IclR_C"/>
    <property type="match status" value="1"/>
</dbReference>
<dbReference type="SUPFAM" id="SSF46785">
    <property type="entry name" value="Winged helix' DNA-binding domain"/>
    <property type="match status" value="1"/>
</dbReference>
<proteinExistence type="predicted"/>
<organism evidence="6 7">
    <name type="scientific">Amycolatopsis speibonae</name>
    <dbReference type="NCBI Taxonomy" id="1450224"/>
    <lineage>
        <taxon>Bacteria</taxon>
        <taxon>Bacillati</taxon>
        <taxon>Actinomycetota</taxon>
        <taxon>Actinomycetes</taxon>
        <taxon>Pseudonocardiales</taxon>
        <taxon>Pseudonocardiaceae</taxon>
        <taxon>Amycolatopsis</taxon>
    </lineage>
</organism>
<dbReference type="InterPro" id="IPR029016">
    <property type="entry name" value="GAF-like_dom_sf"/>
</dbReference>
<dbReference type="RefSeq" id="WP_378237186.1">
    <property type="nucleotide sequence ID" value="NZ_JBHRWK010000007.1"/>
</dbReference>
<reference evidence="7" key="1">
    <citation type="journal article" date="2019" name="Int. J. Syst. Evol. Microbiol.">
        <title>The Global Catalogue of Microorganisms (GCM) 10K type strain sequencing project: providing services to taxonomists for standard genome sequencing and annotation.</title>
        <authorList>
            <consortium name="The Broad Institute Genomics Platform"/>
            <consortium name="The Broad Institute Genome Sequencing Center for Infectious Disease"/>
            <person name="Wu L."/>
            <person name="Ma J."/>
        </authorList>
    </citation>
    <scope>NUCLEOTIDE SEQUENCE [LARGE SCALE GENOMIC DNA]</scope>
    <source>
        <strain evidence="7">CGMCC 4.7676</strain>
    </source>
</reference>
<feature type="domain" description="IclR-ED" evidence="5">
    <location>
        <begin position="69"/>
        <end position="252"/>
    </location>
</feature>
<dbReference type="SMART" id="SM00346">
    <property type="entry name" value="HTH_ICLR"/>
    <property type="match status" value="1"/>
</dbReference>
<evidence type="ECO:0000313" key="7">
    <source>
        <dbReference type="Proteomes" id="UP001595645"/>
    </source>
</evidence>
<dbReference type="PANTHER" id="PTHR30136:SF39">
    <property type="entry name" value="TRANSCRIPTIONAL REGULATORY PROTEIN"/>
    <property type="match status" value="1"/>
</dbReference>
<feature type="domain" description="HTH iclR-type" evidence="4">
    <location>
        <begin position="5"/>
        <end position="68"/>
    </location>
</feature>
<name>A0ABV7NQJ5_9PSEU</name>
<dbReference type="Gene3D" id="3.30.450.40">
    <property type="match status" value="1"/>
</dbReference>
<evidence type="ECO:0000256" key="1">
    <source>
        <dbReference type="ARBA" id="ARBA00023015"/>
    </source>
</evidence>
<evidence type="ECO:0000259" key="5">
    <source>
        <dbReference type="PROSITE" id="PS51078"/>
    </source>
</evidence>
<dbReference type="InterPro" id="IPR005471">
    <property type="entry name" value="Tscrpt_reg_IclR_N"/>
</dbReference>
<evidence type="ECO:0000259" key="4">
    <source>
        <dbReference type="PROSITE" id="PS51077"/>
    </source>
</evidence>
<dbReference type="PROSITE" id="PS51077">
    <property type="entry name" value="HTH_ICLR"/>
    <property type="match status" value="1"/>
</dbReference>
<sequence length="256" mass="27577">MDAPGDLVGRIHHALRAVAVNEPDGATTTAVAREAGLPRPTVHRLLTSLQGVGLVDRIPDTDHWVLGPELYFLGASAARRYDVTEAALPAVRRLALATGESAFFSARRGEETICLIREDGAFPIRSHVLYEGARFPLGVVSAGMVILAHLPQREVDDYLGAVDLRAEHGAQHDVREIRAHIAITRTNGYAVNPGLVVEGSWGLAAAVFDRAGSPRWALSLTGVEHRFGPDRRPQLGALLLQEAHALSERLARGTAH</sequence>
<dbReference type="PROSITE" id="PS51078">
    <property type="entry name" value="ICLR_ED"/>
    <property type="match status" value="1"/>
</dbReference>
<evidence type="ECO:0000256" key="2">
    <source>
        <dbReference type="ARBA" id="ARBA00023125"/>
    </source>
</evidence>
<dbReference type="Gene3D" id="1.10.10.10">
    <property type="entry name" value="Winged helix-like DNA-binding domain superfamily/Winged helix DNA-binding domain"/>
    <property type="match status" value="1"/>
</dbReference>
<protein>
    <submittedName>
        <fullName evidence="6">IclR family transcriptional regulator</fullName>
    </submittedName>
</protein>
<evidence type="ECO:0000313" key="6">
    <source>
        <dbReference type="EMBL" id="MFC3448515.1"/>
    </source>
</evidence>